<evidence type="ECO:0000256" key="1">
    <source>
        <dbReference type="SAM" id="SignalP"/>
    </source>
</evidence>
<reference evidence="2" key="1">
    <citation type="submission" date="2022-12" db="EMBL/GenBank/DDBJ databases">
        <title>Whole genome sequence of Mycolicibacterium iranicum strain SBH312.</title>
        <authorList>
            <person name="Jani J."/>
            <person name="Arifin Mustapha Z."/>
            <person name="Ahmed K."/>
            <person name="Kai Ling C."/>
        </authorList>
    </citation>
    <scope>NUCLEOTIDE SEQUENCE</scope>
    <source>
        <strain evidence="2">SBH312</strain>
    </source>
</reference>
<feature type="signal peptide" evidence="1">
    <location>
        <begin position="1"/>
        <end position="17"/>
    </location>
</feature>
<dbReference type="InterPro" id="IPR046576">
    <property type="entry name" value="DUF6636"/>
</dbReference>
<organism evidence="2 3">
    <name type="scientific">Mycolicibacterium iranicum</name>
    <name type="common">Mycobacterium iranicum</name>
    <dbReference type="NCBI Taxonomy" id="912594"/>
    <lineage>
        <taxon>Bacteria</taxon>
        <taxon>Bacillati</taxon>
        <taxon>Actinomycetota</taxon>
        <taxon>Actinomycetes</taxon>
        <taxon>Mycobacteriales</taxon>
        <taxon>Mycobacteriaceae</taxon>
        <taxon>Mycolicibacterium</taxon>
    </lineage>
</organism>
<feature type="chain" id="PRO_5047057505" evidence="1">
    <location>
        <begin position="18"/>
        <end position="155"/>
    </location>
</feature>
<protein>
    <submittedName>
        <fullName evidence="2">Uncharacterized protein</fullName>
    </submittedName>
</protein>
<dbReference type="RefSeq" id="WP_081660072.1">
    <property type="nucleotide sequence ID" value="NZ_JAPQYE010000010.1"/>
</dbReference>
<dbReference type="EMBL" id="JAPQYE010000010">
    <property type="protein sequence ID" value="MCZ0730530.1"/>
    <property type="molecule type" value="Genomic_DNA"/>
</dbReference>
<proteinExistence type="predicted"/>
<accession>A0ABT4HK40</accession>
<dbReference type="Pfam" id="PF20341">
    <property type="entry name" value="DUF6636"/>
    <property type="match status" value="1"/>
</dbReference>
<evidence type="ECO:0000313" key="2">
    <source>
        <dbReference type="EMBL" id="MCZ0730530.1"/>
    </source>
</evidence>
<keyword evidence="3" id="KW-1185">Reference proteome</keyword>
<sequence length="155" mass="15974">MFRVTFGALAVSAGVIAAGAQGPIAGASPHGIPTQTPPKLVTELTGFQSPSGNVGCYIDPTTVRCDIAERDWPLPPRPADCYSEIDFGQGLILSDGQARFVCAGDTALGYGEALAYGDAIASGSIQCDSAESGITCRDNATGHGFAISRQAYQIF</sequence>
<name>A0ABT4HK40_MYCIR</name>
<comment type="caution">
    <text evidence="2">The sequence shown here is derived from an EMBL/GenBank/DDBJ whole genome shotgun (WGS) entry which is preliminary data.</text>
</comment>
<keyword evidence="1" id="KW-0732">Signal</keyword>
<evidence type="ECO:0000313" key="3">
    <source>
        <dbReference type="Proteomes" id="UP001084650"/>
    </source>
</evidence>
<dbReference type="Proteomes" id="UP001084650">
    <property type="component" value="Unassembled WGS sequence"/>
</dbReference>
<gene>
    <name evidence="2" type="ORF">OY187_20990</name>
</gene>